<dbReference type="OrthoDB" id="5366203at2"/>
<sequence length="550" mass="60429">MEFLQSIAEAISLYRYIFWPLVGLMVLIIIFIRWWDQVSYFFLNLMSSLPLFGYITRLSRSHEPRRRGTGGLAWYPAEEAICAKYWQYYKTSNLDADFYLRCVNYLNKVDERGRKPTGIILWCVSVALVLLEAFIFALVLSPFIANNISANQAEFSAIVISVLIGVVLVPATHLMGSELHKNTLLKKIRYWYAEARHGGTAKGLSKNTQISLETTRLDDNDPNYLQMLNRVTHNAQVKPQYWATGIALALILFFAVGAYFVRAATIDSIDTQAVNGSPFSQQTAAASGSPFDLPAAAVEDNARADRQAAHEISDNRVFASKLTFIILSVIFVGVQLIGILVGLFRSFAGIESKAASKYIGNFSGSEEFATWHAMRRERVERDAQEKLTSLQNRLMMKRTNSQSEALNTLPTFQDYASGKVRDKARLDAEQQLQMQEYAAPQPAPAAPPVAVTQAVPVPQPTAVAPAVVPEPVAAAAIAPAAAPVTAPAPAAPLADDAEEKQRIHALGDLTSFSADELQLIADDQGLALPALQKRQQVQALLNKARQGGTA</sequence>
<accession>A0A4U3F0V9</accession>
<evidence type="ECO:0000313" key="5">
    <source>
        <dbReference type="Proteomes" id="UP000661012"/>
    </source>
</evidence>
<dbReference type="EMBL" id="JACYNN010000014">
    <property type="protein sequence ID" value="MBD8108094.1"/>
    <property type="molecule type" value="Genomic_DNA"/>
</dbReference>
<keyword evidence="5" id="KW-1185">Reference proteome</keyword>
<dbReference type="Proteomes" id="UP000306393">
    <property type="component" value="Unassembled WGS sequence"/>
</dbReference>
<evidence type="ECO:0000313" key="2">
    <source>
        <dbReference type="EMBL" id="MBD8108094.1"/>
    </source>
</evidence>
<dbReference type="RefSeq" id="WP_137269800.1">
    <property type="nucleotide sequence ID" value="NZ_JACYNM010000014.1"/>
</dbReference>
<keyword evidence="1" id="KW-1133">Transmembrane helix</keyword>
<feature type="transmembrane region" description="Helical" evidence="1">
    <location>
        <begin position="155"/>
        <end position="176"/>
    </location>
</feature>
<keyword evidence="1" id="KW-0812">Transmembrane</keyword>
<evidence type="ECO:0000313" key="3">
    <source>
        <dbReference type="EMBL" id="TKJ86125.1"/>
    </source>
</evidence>
<feature type="transmembrane region" description="Helical" evidence="1">
    <location>
        <begin position="12"/>
        <end position="32"/>
    </location>
</feature>
<comment type="caution">
    <text evidence="3">The sequence shown here is derived from an EMBL/GenBank/DDBJ whole genome shotgun (WGS) entry which is preliminary data.</text>
</comment>
<evidence type="ECO:0000313" key="4">
    <source>
        <dbReference type="Proteomes" id="UP000306393"/>
    </source>
</evidence>
<dbReference type="STRING" id="1219360.GCA_001571305_03698"/>
<gene>
    <name evidence="3" type="ORF">EpCFBP13511_18555</name>
    <name evidence="2" type="ORF">IFT93_16990</name>
</gene>
<reference evidence="3 4" key="1">
    <citation type="journal article" date="2019" name="Sci. Rep.">
        <title>Differences in resource use lead to coexistence of seed-transmitted microbial populations.</title>
        <authorList>
            <person name="Torres-Cortes G."/>
            <person name="Garcia B.J."/>
            <person name="Compant S."/>
            <person name="Rezki S."/>
            <person name="Jones P."/>
            <person name="Preveaux A."/>
            <person name="Briand M."/>
            <person name="Roulet A."/>
            <person name="Bouchez O."/>
            <person name="Jacobson D."/>
            <person name="Barret M."/>
        </authorList>
    </citation>
    <scope>NUCLEOTIDE SEQUENCE [LARGE SCALE GENOMIC DNA]</scope>
    <source>
        <strain evidence="3 4">CFBP13511</strain>
    </source>
</reference>
<name>A0A4U3F0V9_9GAMM</name>
<organism evidence="3 4">
    <name type="scientific">Erwinia persicina</name>
    <dbReference type="NCBI Taxonomy" id="55211"/>
    <lineage>
        <taxon>Bacteria</taxon>
        <taxon>Pseudomonadati</taxon>
        <taxon>Pseudomonadota</taxon>
        <taxon>Gammaproteobacteria</taxon>
        <taxon>Enterobacterales</taxon>
        <taxon>Erwiniaceae</taxon>
        <taxon>Erwinia</taxon>
    </lineage>
</organism>
<feature type="transmembrane region" description="Helical" evidence="1">
    <location>
        <begin position="322"/>
        <end position="344"/>
    </location>
</feature>
<reference evidence="2 5" key="2">
    <citation type="journal article" date="2020" name="FEMS Microbiol. Ecol.">
        <title>Temporal dynamics of bacterial communities during seed development and maturation.</title>
        <authorList>
            <person name="Chesneau G."/>
            <person name="Torres-Cortes G."/>
            <person name="Briand M."/>
            <person name="Darrasse A."/>
            <person name="Preveaux A."/>
            <person name="Marais C."/>
            <person name="Jacques M.A."/>
            <person name="Shade A."/>
            <person name="Barret M."/>
        </authorList>
    </citation>
    <scope>NUCLEOTIDE SEQUENCE [LARGE SCALE GENOMIC DNA]</scope>
    <source>
        <strain evidence="2 5">CFBP13732</strain>
    </source>
</reference>
<feature type="transmembrane region" description="Helical" evidence="1">
    <location>
        <begin position="38"/>
        <end position="56"/>
    </location>
</feature>
<dbReference type="EMBL" id="QGAC01000020">
    <property type="protein sequence ID" value="TKJ86125.1"/>
    <property type="molecule type" value="Genomic_DNA"/>
</dbReference>
<keyword evidence="1" id="KW-0472">Membrane</keyword>
<protein>
    <submittedName>
        <fullName evidence="3">Uncharacterized protein</fullName>
    </submittedName>
</protein>
<dbReference type="Proteomes" id="UP000661012">
    <property type="component" value="Unassembled WGS sequence"/>
</dbReference>
<proteinExistence type="predicted"/>
<evidence type="ECO:0000256" key="1">
    <source>
        <dbReference type="SAM" id="Phobius"/>
    </source>
</evidence>
<dbReference type="AlphaFoldDB" id="A0A4U3F0V9"/>
<feature type="transmembrane region" description="Helical" evidence="1">
    <location>
        <begin position="119"/>
        <end position="143"/>
    </location>
</feature>
<feature type="transmembrane region" description="Helical" evidence="1">
    <location>
        <begin position="241"/>
        <end position="261"/>
    </location>
</feature>